<reference evidence="3" key="1">
    <citation type="journal article" date="2019" name="Int. J. Syst. Evol. Microbiol.">
        <title>The Global Catalogue of Microorganisms (GCM) 10K type strain sequencing project: providing services to taxonomists for standard genome sequencing and annotation.</title>
        <authorList>
            <consortium name="The Broad Institute Genomics Platform"/>
            <consortium name="The Broad Institute Genome Sequencing Center for Infectious Disease"/>
            <person name="Wu L."/>
            <person name="Ma J."/>
        </authorList>
    </citation>
    <scope>NUCLEOTIDE SEQUENCE [LARGE SCALE GENOMIC DNA]</scope>
    <source>
        <strain evidence="3">CGMCC 4.7330</strain>
    </source>
</reference>
<dbReference type="EMBL" id="JBHSAX010000017">
    <property type="protein sequence ID" value="MFC3964615.1"/>
    <property type="molecule type" value="Genomic_DNA"/>
</dbReference>
<proteinExistence type="predicted"/>
<evidence type="ECO:0000256" key="1">
    <source>
        <dbReference type="SAM" id="MobiDB-lite"/>
    </source>
</evidence>
<organism evidence="2 3">
    <name type="scientific">Nocardia jiangsuensis</name>
    <dbReference type="NCBI Taxonomy" id="1691563"/>
    <lineage>
        <taxon>Bacteria</taxon>
        <taxon>Bacillati</taxon>
        <taxon>Actinomycetota</taxon>
        <taxon>Actinomycetes</taxon>
        <taxon>Mycobacteriales</taxon>
        <taxon>Nocardiaceae</taxon>
        <taxon>Nocardia</taxon>
    </lineage>
</organism>
<evidence type="ECO:0000313" key="3">
    <source>
        <dbReference type="Proteomes" id="UP001595696"/>
    </source>
</evidence>
<gene>
    <name evidence="2" type="ORF">ACFO0B_21740</name>
</gene>
<sequence>MTLEADLDRIAAESTRRSAAVIDELTTANARTAAIATDLATRSARAIEAIQRQRPPADPRQEPGPAQQEGRPDMALTPGEPGWPIPEHSDSGPAPQGAVSSRSDRGWLTPEDPSPASAGTAAATARTRGEPDPSLAPMAAPATGGRHAAPDPDENTRPLWRAPGPDDAEAGTAPLPVIEPNEEQRRREELQERRDAIARSIAARRAQSVARPSDQDDEEGEYYRRTSWLI</sequence>
<feature type="compositionally biased region" description="Low complexity" evidence="1">
    <location>
        <begin position="114"/>
        <end position="126"/>
    </location>
</feature>
<feature type="compositionally biased region" description="Low complexity" evidence="1">
    <location>
        <begin position="198"/>
        <end position="211"/>
    </location>
</feature>
<keyword evidence="3" id="KW-1185">Reference proteome</keyword>
<dbReference type="RefSeq" id="WP_378614371.1">
    <property type="nucleotide sequence ID" value="NZ_JBHSAX010000017.1"/>
</dbReference>
<feature type="compositionally biased region" description="Basic and acidic residues" evidence="1">
    <location>
        <begin position="182"/>
        <end position="197"/>
    </location>
</feature>
<name>A0ABV8DY47_9NOCA</name>
<accession>A0ABV8DY47</accession>
<evidence type="ECO:0000313" key="2">
    <source>
        <dbReference type="EMBL" id="MFC3964615.1"/>
    </source>
</evidence>
<comment type="caution">
    <text evidence="2">The sequence shown here is derived from an EMBL/GenBank/DDBJ whole genome shotgun (WGS) entry which is preliminary data.</text>
</comment>
<feature type="region of interest" description="Disordered" evidence="1">
    <location>
        <begin position="46"/>
        <end position="230"/>
    </location>
</feature>
<dbReference type="Proteomes" id="UP001595696">
    <property type="component" value="Unassembled WGS sequence"/>
</dbReference>
<protein>
    <submittedName>
        <fullName evidence="2">Uncharacterized protein</fullName>
    </submittedName>
</protein>